<organism evidence="1 2">
    <name type="scientific">Microcystis aeruginosa PCC 9717</name>
    <dbReference type="NCBI Taxonomy" id="1160286"/>
    <lineage>
        <taxon>Bacteria</taxon>
        <taxon>Bacillati</taxon>
        <taxon>Cyanobacteriota</taxon>
        <taxon>Cyanophyceae</taxon>
        <taxon>Oscillatoriophycideae</taxon>
        <taxon>Chroococcales</taxon>
        <taxon>Microcystaceae</taxon>
        <taxon>Microcystis</taxon>
    </lineage>
</organism>
<sequence>MKTQGFERRFSQNLAPVGARKAPKPLLCLHFKFIQQTLFWSKRKMRKQTIQYTSSLDALIAVAKRLSVYENQHKMDSEDFYNQYNQGTLSDDIIFIEWANDYRHYLALRQELEQILNHAA</sequence>
<dbReference type="Proteomes" id="UP000003172">
    <property type="component" value="Unassembled WGS sequence"/>
</dbReference>
<evidence type="ECO:0000313" key="1">
    <source>
        <dbReference type="EMBL" id="CCH99038.1"/>
    </source>
</evidence>
<protein>
    <submittedName>
        <fullName evidence="1">Uncharacterized protein</fullName>
    </submittedName>
</protein>
<dbReference type="NCBIfam" id="NF045776">
    <property type="entry name" value="TumA"/>
    <property type="match status" value="1"/>
</dbReference>
<proteinExistence type="predicted"/>
<evidence type="ECO:0000313" key="2">
    <source>
        <dbReference type="Proteomes" id="UP000003172"/>
    </source>
</evidence>
<name>I4FTR3_MICAE</name>
<gene>
    <name evidence="1" type="ORF">MICAB_5690001</name>
</gene>
<comment type="caution">
    <text evidence="1">The sequence shown here is derived from an EMBL/GenBank/DDBJ whole genome shotgun (WGS) entry which is preliminary data.</text>
</comment>
<reference evidence="1 2" key="1">
    <citation type="submission" date="2012-04" db="EMBL/GenBank/DDBJ databases">
        <authorList>
            <person name="Genoscope - CEA"/>
        </authorList>
    </citation>
    <scope>NUCLEOTIDE SEQUENCE [LARGE SCALE GENOMIC DNA]</scope>
    <source>
        <strain evidence="1 2">9717</strain>
    </source>
</reference>
<dbReference type="AlphaFoldDB" id="I4FTR3"/>
<dbReference type="EMBL" id="CAII01000522">
    <property type="protein sequence ID" value="CCH99038.1"/>
    <property type="molecule type" value="Genomic_DNA"/>
</dbReference>
<dbReference type="HOGENOM" id="CLU_2046990_0_0_3"/>
<accession>I4FTR3</accession>
<dbReference type="InterPro" id="IPR054794">
    <property type="entry name" value="TumA"/>
</dbReference>